<feature type="region of interest" description="Disordered" evidence="1">
    <location>
        <begin position="1"/>
        <end position="37"/>
    </location>
</feature>
<keyword evidence="3" id="KW-1185">Reference proteome</keyword>
<evidence type="ECO:0000313" key="2">
    <source>
        <dbReference type="EMBL" id="EFH89799.1"/>
    </source>
</evidence>
<dbReference type="AlphaFoldDB" id="D6TK42"/>
<comment type="caution">
    <text evidence="2">The sequence shown here is derived from an EMBL/GenBank/DDBJ whole genome shotgun (WGS) entry which is preliminary data.</text>
</comment>
<protein>
    <submittedName>
        <fullName evidence="2">Uncharacterized protein</fullName>
    </submittedName>
</protein>
<evidence type="ECO:0000313" key="3">
    <source>
        <dbReference type="Proteomes" id="UP000004508"/>
    </source>
</evidence>
<dbReference type="InParanoid" id="D6TK42"/>
<gene>
    <name evidence="2" type="ORF">Krac_11371</name>
</gene>
<sequence length="37" mass="4439">MPKKCLGQRKKKEQQEKRPATPTFPLKTWDERQEISP</sequence>
<dbReference type="EMBL" id="ADVG01000001">
    <property type="protein sequence ID" value="EFH89799.1"/>
    <property type="molecule type" value="Genomic_DNA"/>
</dbReference>
<name>D6TK42_KTERA</name>
<proteinExistence type="predicted"/>
<evidence type="ECO:0000256" key="1">
    <source>
        <dbReference type="SAM" id="MobiDB-lite"/>
    </source>
</evidence>
<reference evidence="2 3" key="1">
    <citation type="journal article" date="2011" name="Stand. Genomic Sci.">
        <title>Non-contiguous finished genome sequence and contextual data of the filamentous soil bacterium Ktedonobacter racemifer type strain (SOSP1-21).</title>
        <authorList>
            <person name="Chang Y.J."/>
            <person name="Land M."/>
            <person name="Hauser L."/>
            <person name="Chertkov O."/>
            <person name="Del Rio T.G."/>
            <person name="Nolan M."/>
            <person name="Copeland A."/>
            <person name="Tice H."/>
            <person name="Cheng J.F."/>
            <person name="Lucas S."/>
            <person name="Han C."/>
            <person name="Goodwin L."/>
            <person name="Pitluck S."/>
            <person name="Ivanova N."/>
            <person name="Ovchinikova G."/>
            <person name="Pati A."/>
            <person name="Chen A."/>
            <person name="Palaniappan K."/>
            <person name="Mavromatis K."/>
            <person name="Liolios K."/>
            <person name="Brettin T."/>
            <person name="Fiebig A."/>
            <person name="Rohde M."/>
            <person name="Abt B."/>
            <person name="Goker M."/>
            <person name="Detter J.C."/>
            <person name="Woyke T."/>
            <person name="Bristow J."/>
            <person name="Eisen J.A."/>
            <person name="Markowitz V."/>
            <person name="Hugenholtz P."/>
            <person name="Kyrpides N.C."/>
            <person name="Klenk H.P."/>
            <person name="Lapidus A."/>
        </authorList>
    </citation>
    <scope>NUCLEOTIDE SEQUENCE [LARGE SCALE GENOMIC DNA]</scope>
    <source>
        <strain evidence="3">DSM 44963</strain>
    </source>
</reference>
<organism evidence="2 3">
    <name type="scientific">Ktedonobacter racemifer DSM 44963</name>
    <dbReference type="NCBI Taxonomy" id="485913"/>
    <lineage>
        <taxon>Bacteria</taxon>
        <taxon>Bacillati</taxon>
        <taxon>Chloroflexota</taxon>
        <taxon>Ktedonobacteria</taxon>
        <taxon>Ktedonobacterales</taxon>
        <taxon>Ktedonobacteraceae</taxon>
        <taxon>Ktedonobacter</taxon>
    </lineage>
</organism>
<dbReference type="Proteomes" id="UP000004508">
    <property type="component" value="Unassembled WGS sequence"/>
</dbReference>
<accession>D6TK42</accession>
<feature type="compositionally biased region" description="Basic residues" evidence="1">
    <location>
        <begin position="1"/>
        <end position="12"/>
    </location>
</feature>
<feature type="compositionally biased region" description="Basic and acidic residues" evidence="1">
    <location>
        <begin position="28"/>
        <end position="37"/>
    </location>
</feature>